<protein>
    <recommendedName>
        <fullName evidence="1">Cobalamin-independent methionine synthase MetE C-terminal/archaeal domain-containing protein</fullName>
    </recommendedName>
</protein>
<dbReference type="AlphaFoldDB" id="A0AAC8UTR6"/>
<reference evidence="2 3" key="1">
    <citation type="submission" date="2015-07" db="EMBL/GenBank/DDBJ databases">
        <title>Lactobacillus korensis/26-25/ whole genome sequencing.</title>
        <authorList>
            <person name="Kim M.K."/>
            <person name="Im W.-T."/>
            <person name="Srinivasan S."/>
            <person name="Lee J.-J."/>
        </authorList>
    </citation>
    <scope>NUCLEOTIDE SEQUENCE [LARGE SCALE GENOMIC DNA]</scope>
    <source>
        <strain evidence="2 3">26-25</strain>
    </source>
</reference>
<dbReference type="RefSeq" id="WP_048733078.1">
    <property type="nucleotide sequence ID" value="NZ_CP012033.1"/>
</dbReference>
<dbReference type="PANTHER" id="PTHR43844:SF1">
    <property type="entry name" value="METHIONINE SYNTHASE"/>
    <property type="match status" value="1"/>
</dbReference>
<accession>A0AAC8UTR6</accession>
<evidence type="ECO:0000259" key="1">
    <source>
        <dbReference type="Pfam" id="PF01717"/>
    </source>
</evidence>
<dbReference type="GO" id="GO:0009086">
    <property type="term" value="P:methionine biosynthetic process"/>
    <property type="evidence" value="ECO:0007669"/>
    <property type="project" value="InterPro"/>
</dbReference>
<sequence>MTTTTENEFPYRYDVVGSLLRPATLKDARAKFAAGEIDADQLKTVQRAETRRVVGEQVALGLKAVTDGEFNRSWWHLDFLWGLNGVGHYDYQQSYKFHGSKTRTDNADLVGKIAFNPDHPFFESFQYLQSLVPAGVLVKQTIPSPTMLFRDNRSDNWHEFYETWDAYLDDLAKAYHETILRFYELGCRYLQLDDTTWAFLISKLNETVDDATAHQTYVALAEDAVRVINDLLTDLPADLTVTTHICRGNFKSTYLFSGGYDDVADYLSQLHYDGLFLEYDSDRAGDFTPLKKIWNNDTNKKLVLGLITSKFPDLENEDDIKTRIKDAAQQVPLANLALSTQCGFASTEEGNQLTEDQQWAKLKLVKRIADDVWG</sequence>
<gene>
    <name evidence="2" type="ORF">ABN16_03900</name>
</gene>
<dbReference type="CDD" id="cd03311">
    <property type="entry name" value="CIMS_C_terminal_like"/>
    <property type="match status" value="1"/>
</dbReference>
<organism evidence="2 3">
    <name type="scientific">Levilactobacillus koreensis</name>
    <dbReference type="NCBI Taxonomy" id="637971"/>
    <lineage>
        <taxon>Bacteria</taxon>
        <taxon>Bacillati</taxon>
        <taxon>Bacillota</taxon>
        <taxon>Bacilli</taxon>
        <taxon>Lactobacillales</taxon>
        <taxon>Lactobacillaceae</taxon>
        <taxon>Levilactobacillus</taxon>
    </lineage>
</organism>
<dbReference type="GO" id="GO:0003871">
    <property type="term" value="F:5-methyltetrahydropteroyltriglutamate-homocysteine S-methyltransferase activity"/>
    <property type="evidence" value="ECO:0007669"/>
    <property type="project" value="InterPro"/>
</dbReference>
<name>A0AAC8UTR6_9LACO</name>
<dbReference type="InterPro" id="IPR038071">
    <property type="entry name" value="UROD/MetE-like_sf"/>
</dbReference>
<dbReference type="KEGG" id="lko:ABN16_03900"/>
<dbReference type="Gene3D" id="3.20.20.210">
    <property type="match status" value="1"/>
</dbReference>
<dbReference type="InterPro" id="IPR002629">
    <property type="entry name" value="Met_Synth_C/arc"/>
</dbReference>
<dbReference type="SUPFAM" id="SSF51726">
    <property type="entry name" value="UROD/MetE-like"/>
    <property type="match status" value="1"/>
</dbReference>
<dbReference type="PANTHER" id="PTHR43844">
    <property type="entry name" value="METHIONINE SYNTHASE"/>
    <property type="match status" value="1"/>
</dbReference>
<proteinExistence type="predicted"/>
<dbReference type="NCBIfam" id="NF005085">
    <property type="entry name" value="PRK06520.1"/>
    <property type="match status" value="1"/>
</dbReference>
<dbReference type="Pfam" id="PF01717">
    <property type="entry name" value="Meth_synt_2"/>
    <property type="match status" value="1"/>
</dbReference>
<dbReference type="Proteomes" id="UP000036000">
    <property type="component" value="Chromosome"/>
</dbReference>
<dbReference type="NCBIfam" id="NF004875">
    <property type="entry name" value="PRK06233.1"/>
    <property type="match status" value="1"/>
</dbReference>
<evidence type="ECO:0000313" key="2">
    <source>
        <dbReference type="EMBL" id="AKP64221.1"/>
    </source>
</evidence>
<keyword evidence="3" id="KW-1185">Reference proteome</keyword>
<feature type="domain" description="Cobalamin-independent methionine synthase MetE C-terminal/archaeal" evidence="1">
    <location>
        <begin position="15"/>
        <end position="348"/>
    </location>
</feature>
<evidence type="ECO:0000313" key="3">
    <source>
        <dbReference type="Proteomes" id="UP000036000"/>
    </source>
</evidence>
<dbReference type="GO" id="GO:0008270">
    <property type="term" value="F:zinc ion binding"/>
    <property type="evidence" value="ECO:0007669"/>
    <property type="project" value="InterPro"/>
</dbReference>
<dbReference type="EMBL" id="CP012033">
    <property type="protein sequence ID" value="AKP64221.1"/>
    <property type="molecule type" value="Genomic_DNA"/>
</dbReference>